<dbReference type="PANTHER" id="PTHR23272:SF193">
    <property type="entry name" value="OS07G0624100 PROTEIN"/>
    <property type="match status" value="1"/>
</dbReference>
<dbReference type="Pfam" id="PF14372">
    <property type="entry name" value="hAT-like_RNase-H"/>
    <property type="match status" value="1"/>
</dbReference>
<evidence type="ECO:0000313" key="3">
    <source>
        <dbReference type="EMBL" id="KAJ7956761.1"/>
    </source>
</evidence>
<dbReference type="AlphaFoldDB" id="A0AAD7LG57"/>
<reference evidence="3" key="1">
    <citation type="journal article" date="2023" name="Science">
        <title>Elucidation of the pathway for biosynthesis of saponin adjuvants from the soapbark tree.</title>
        <authorList>
            <person name="Reed J."/>
            <person name="Orme A."/>
            <person name="El-Demerdash A."/>
            <person name="Owen C."/>
            <person name="Martin L.B.B."/>
            <person name="Misra R.C."/>
            <person name="Kikuchi S."/>
            <person name="Rejzek M."/>
            <person name="Martin A.C."/>
            <person name="Harkess A."/>
            <person name="Leebens-Mack J."/>
            <person name="Louveau T."/>
            <person name="Stephenson M.J."/>
            <person name="Osbourn A."/>
        </authorList>
    </citation>
    <scope>NUCLEOTIDE SEQUENCE</scope>
    <source>
        <strain evidence="3">S10</strain>
    </source>
</reference>
<evidence type="ECO:0000259" key="2">
    <source>
        <dbReference type="Pfam" id="PF14372"/>
    </source>
</evidence>
<dbReference type="GO" id="GO:0003677">
    <property type="term" value="F:DNA binding"/>
    <property type="evidence" value="ECO:0007669"/>
    <property type="project" value="InterPro"/>
</dbReference>
<comment type="caution">
    <text evidence="3">The sequence shown here is derived from an EMBL/GenBank/DDBJ whole genome shotgun (WGS) entry which is preliminary data.</text>
</comment>
<gene>
    <name evidence="3" type="ORF">O6P43_023150</name>
</gene>
<feature type="domain" description="HAT C-terminal dimerisation" evidence="1">
    <location>
        <begin position="228"/>
        <end position="308"/>
    </location>
</feature>
<evidence type="ECO:0000259" key="1">
    <source>
        <dbReference type="Pfam" id="PF05699"/>
    </source>
</evidence>
<protein>
    <submittedName>
        <fullName evidence="3">Zinc finger BED domain-containing protein RICESLEEPER 2-like</fullName>
    </submittedName>
</protein>
<organism evidence="3 4">
    <name type="scientific">Quillaja saponaria</name>
    <name type="common">Soap bark tree</name>
    <dbReference type="NCBI Taxonomy" id="32244"/>
    <lineage>
        <taxon>Eukaryota</taxon>
        <taxon>Viridiplantae</taxon>
        <taxon>Streptophyta</taxon>
        <taxon>Embryophyta</taxon>
        <taxon>Tracheophyta</taxon>
        <taxon>Spermatophyta</taxon>
        <taxon>Magnoliopsida</taxon>
        <taxon>eudicotyledons</taxon>
        <taxon>Gunneridae</taxon>
        <taxon>Pentapetalae</taxon>
        <taxon>rosids</taxon>
        <taxon>fabids</taxon>
        <taxon>Fabales</taxon>
        <taxon>Quillajaceae</taxon>
        <taxon>Quillaja</taxon>
    </lineage>
</organism>
<evidence type="ECO:0000313" key="4">
    <source>
        <dbReference type="Proteomes" id="UP001163823"/>
    </source>
</evidence>
<dbReference type="SUPFAM" id="SSF53098">
    <property type="entry name" value="Ribonuclease H-like"/>
    <property type="match status" value="1"/>
</dbReference>
<name>A0AAD7LG57_QUISA</name>
<dbReference type="KEGG" id="qsa:O6P43_023150"/>
<dbReference type="Pfam" id="PF05699">
    <property type="entry name" value="Dimer_Tnp_hAT"/>
    <property type="match status" value="1"/>
</dbReference>
<dbReference type="PANTHER" id="PTHR23272">
    <property type="entry name" value="BED FINGER-RELATED"/>
    <property type="match status" value="1"/>
</dbReference>
<keyword evidence="4" id="KW-1185">Reference proteome</keyword>
<dbReference type="EMBL" id="JARAOO010000009">
    <property type="protein sequence ID" value="KAJ7956761.1"/>
    <property type="molecule type" value="Genomic_DNA"/>
</dbReference>
<feature type="domain" description="hAT-like transposase RNase-H fold" evidence="2">
    <location>
        <begin position="69"/>
        <end position="173"/>
    </location>
</feature>
<dbReference type="InterPro" id="IPR008906">
    <property type="entry name" value="HATC_C_dom"/>
</dbReference>
<dbReference type="InterPro" id="IPR025525">
    <property type="entry name" value="hAT-like_transposase_RNase-H"/>
</dbReference>
<dbReference type="InterPro" id="IPR012337">
    <property type="entry name" value="RNaseH-like_sf"/>
</dbReference>
<dbReference type="GO" id="GO:0046983">
    <property type="term" value="F:protein dimerization activity"/>
    <property type="evidence" value="ECO:0007669"/>
    <property type="project" value="InterPro"/>
</dbReference>
<dbReference type="Proteomes" id="UP001163823">
    <property type="component" value="Chromosome 9"/>
</dbReference>
<sequence>MLESALKCQKVFKRLEELDPMYVAEFKTDKKLQELEEYERIPPNDEDWDVVRIYVRLLKIFFDVTNRISGSLYVTSNTYFHDYHFILSKLQQWCLERKDLSLQSMASSMKLKHDKYWGDLDCINHIHFMGVVLDPRYKLKFVERVFENLFGIAKAAEMAGRVKATFVRLYDHYRNFEQSANDVVFKCGETSKNVDAAAAHNVEDECDNFAMEFMRELSKEKSMEGKSEVDRYLMESHEAISEKFQILDWWKVNSTKYKVLAKLAKDIFGVPITATPSKSAFSIGVRVLDPYRSSLSPNTVEALLCLKNCLRCTIIPMDMEESTEELEKIESGFPLTSDEGAELLA</sequence>
<proteinExistence type="predicted"/>
<accession>A0AAD7LG57</accession>